<evidence type="ECO:0000256" key="2">
    <source>
        <dbReference type="ARBA" id="ARBA00022475"/>
    </source>
</evidence>
<dbReference type="EMBL" id="BBMT01000002">
    <property type="protein sequence ID" value="GAL32618.1"/>
    <property type="molecule type" value="Genomic_DNA"/>
</dbReference>
<dbReference type="PANTHER" id="PTHR39087:SF2">
    <property type="entry name" value="UPF0104 MEMBRANE PROTEIN MJ1595"/>
    <property type="match status" value="1"/>
</dbReference>
<comment type="caution">
    <text evidence="7">The sequence shown here is derived from an EMBL/GenBank/DDBJ whole genome shotgun (WGS) entry which is preliminary data.</text>
</comment>
<evidence type="ECO:0000256" key="1">
    <source>
        <dbReference type="ARBA" id="ARBA00004651"/>
    </source>
</evidence>
<reference evidence="7 8" key="1">
    <citation type="submission" date="2014-09" db="EMBL/GenBank/DDBJ databases">
        <title>Vibrio maritimus JCM 19240. (C210) whole genome shotgun sequence.</title>
        <authorList>
            <person name="Sawabe T."/>
            <person name="Meirelles P."/>
            <person name="Nakanishi M."/>
            <person name="Sayaka M."/>
            <person name="Hattori M."/>
            <person name="Ohkuma M."/>
        </authorList>
    </citation>
    <scope>NUCLEOTIDE SEQUENCE [LARGE SCALE GENOMIC DNA]</scope>
    <source>
        <strain evidence="7 8">JCM 19240</strain>
    </source>
</reference>
<proteinExistence type="predicted"/>
<feature type="transmembrane region" description="Helical" evidence="6">
    <location>
        <begin position="15"/>
        <end position="32"/>
    </location>
</feature>
<protein>
    <submittedName>
        <fullName evidence="7">Integral membrane protein</fullName>
    </submittedName>
</protein>
<evidence type="ECO:0000313" key="7">
    <source>
        <dbReference type="EMBL" id="GAL32618.1"/>
    </source>
</evidence>
<feature type="transmembrane region" description="Helical" evidence="6">
    <location>
        <begin position="201"/>
        <end position="220"/>
    </location>
</feature>
<feature type="transmembrane region" description="Helical" evidence="6">
    <location>
        <begin position="44"/>
        <end position="63"/>
    </location>
</feature>
<dbReference type="Proteomes" id="UP000029224">
    <property type="component" value="Unassembled WGS sequence"/>
</dbReference>
<reference evidence="7 8" key="2">
    <citation type="submission" date="2014-09" db="EMBL/GenBank/DDBJ databases">
        <authorList>
            <consortium name="NBRP consortium"/>
            <person name="Sawabe T."/>
            <person name="Meirelles P."/>
            <person name="Nakanishi M."/>
            <person name="Sayaka M."/>
            <person name="Hattori M."/>
            <person name="Ohkuma M."/>
        </authorList>
    </citation>
    <scope>NUCLEOTIDE SEQUENCE [LARGE SCALE GENOMIC DNA]</scope>
    <source>
        <strain evidence="7 8">JCM 19240</strain>
    </source>
</reference>
<keyword evidence="4 6" id="KW-1133">Transmembrane helix</keyword>
<gene>
    <name evidence="7" type="ORF">JCM19240_6050</name>
</gene>
<feature type="transmembrane region" description="Helical" evidence="6">
    <location>
        <begin position="151"/>
        <end position="172"/>
    </location>
</feature>
<dbReference type="PANTHER" id="PTHR39087">
    <property type="entry name" value="UPF0104 MEMBRANE PROTEIN MJ1595"/>
    <property type="match status" value="1"/>
</dbReference>
<comment type="subcellular location">
    <subcellularLocation>
        <location evidence="1">Cell membrane</location>
        <topology evidence="1">Multi-pass membrane protein</topology>
    </subcellularLocation>
</comment>
<keyword evidence="5 6" id="KW-0472">Membrane</keyword>
<accession>A0A090T0B2</accession>
<evidence type="ECO:0000256" key="4">
    <source>
        <dbReference type="ARBA" id="ARBA00022989"/>
    </source>
</evidence>
<dbReference type="GO" id="GO:0005886">
    <property type="term" value="C:plasma membrane"/>
    <property type="evidence" value="ECO:0007669"/>
    <property type="project" value="UniProtKB-SubCell"/>
</dbReference>
<dbReference type="NCBIfam" id="TIGR00374">
    <property type="entry name" value="flippase-like domain"/>
    <property type="match status" value="1"/>
</dbReference>
<dbReference type="OrthoDB" id="9799911at2"/>
<dbReference type="Pfam" id="PF03706">
    <property type="entry name" value="LPG_synthase_TM"/>
    <property type="match status" value="1"/>
</dbReference>
<dbReference type="AlphaFoldDB" id="A0A090T0B2"/>
<name>A0A090T0B2_9VIBR</name>
<evidence type="ECO:0000256" key="6">
    <source>
        <dbReference type="SAM" id="Phobius"/>
    </source>
</evidence>
<keyword evidence="2" id="KW-1003">Cell membrane</keyword>
<evidence type="ECO:0000313" key="8">
    <source>
        <dbReference type="Proteomes" id="UP000029224"/>
    </source>
</evidence>
<evidence type="ECO:0000256" key="5">
    <source>
        <dbReference type="ARBA" id="ARBA00023136"/>
    </source>
</evidence>
<sequence length="303" mass="33767">MTLSTSKTLRAIRKWYLGFAFLFVIIICWKNFPETKDLTHHLSKLPTSVFIMSLSLAIGSYLFRSLRWFRYMRLKEYKASLSKHTLIYFSGFSFTASPGKVGELMRATHLSQLGIPFKFTFFSFLSERLLDVIAVACLGSYFLATHFNDSFFILPAGLLLACFTAYPFLAWVNGLKTHLPIEELKSQWSPLTLSKNLPLSFLAWLLQGVVLYALLISLGVEINLMTAISIYCLSLLIGAASLIPSGIGVTEIGMVWLLTQIQVDGDIALIASIVTRGLTLWPAMIIGLVSAITLQRASKFGAK</sequence>
<feature type="transmembrane region" description="Helical" evidence="6">
    <location>
        <begin position="267"/>
        <end position="294"/>
    </location>
</feature>
<keyword evidence="3 6" id="KW-0812">Transmembrane</keyword>
<keyword evidence="8" id="KW-1185">Reference proteome</keyword>
<evidence type="ECO:0000256" key="3">
    <source>
        <dbReference type="ARBA" id="ARBA00022692"/>
    </source>
</evidence>
<organism evidence="7 8">
    <name type="scientific">Vibrio maritimus</name>
    <dbReference type="NCBI Taxonomy" id="990268"/>
    <lineage>
        <taxon>Bacteria</taxon>
        <taxon>Pseudomonadati</taxon>
        <taxon>Pseudomonadota</taxon>
        <taxon>Gammaproteobacteria</taxon>
        <taxon>Vibrionales</taxon>
        <taxon>Vibrionaceae</taxon>
        <taxon>Vibrio</taxon>
    </lineage>
</organism>
<dbReference type="InterPro" id="IPR022791">
    <property type="entry name" value="L-PG_synthase/AglD"/>
</dbReference>
<feature type="transmembrane region" description="Helical" evidence="6">
    <location>
        <begin position="227"/>
        <end position="247"/>
    </location>
</feature>